<evidence type="ECO:0000313" key="2">
    <source>
        <dbReference type="EMBL" id="MCT8331270.1"/>
    </source>
</evidence>
<protein>
    <submittedName>
        <fullName evidence="2">Smr/MutS family protein</fullName>
    </submittedName>
</protein>
<dbReference type="InterPro" id="IPR036063">
    <property type="entry name" value="Smr_dom_sf"/>
</dbReference>
<dbReference type="PROSITE" id="PS50828">
    <property type="entry name" value="SMR"/>
    <property type="match status" value="1"/>
</dbReference>
<reference evidence="3" key="1">
    <citation type="submission" date="2023-07" db="EMBL/GenBank/DDBJ databases">
        <title>Defluviimonas sediminis sp. nov., isolated from mangrove sediment.</title>
        <authorList>
            <person name="Liu L."/>
            <person name="Li J."/>
            <person name="Huang Y."/>
            <person name="Pan J."/>
            <person name="Li M."/>
        </authorList>
    </citation>
    <scope>NUCLEOTIDE SEQUENCE [LARGE SCALE GENOMIC DNA]</scope>
    <source>
        <strain evidence="3">FT324</strain>
    </source>
</reference>
<dbReference type="PANTHER" id="PTHR35562">
    <property type="entry name" value="DNA ENDONUCLEASE SMRA-RELATED"/>
    <property type="match status" value="1"/>
</dbReference>
<evidence type="ECO:0000259" key="1">
    <source>
        <dbReference type="PROSITE" id="PS50828"/>
    </source>
</evidence>
<dbReference type="PANTHER" id="PTHR35562:SF2">
    <property type="entry name" value="DNA ENDONUCLEASE SMRA-RELATED"/>
    <property type="match status" value="1"/>
</dbReference>
<proteinExistence type="predicted"/>
<dbReference type="Gene3D" id="3.30.1370.110">
    <property type="match status" value="1"/>
</dbReference>
<organism evidence="2 3">
    <name type="scientific">Albidovulum sediminis</name>
    <dbReference type="NCBI Taxonomy" id="3066345"/>
    <lineage>
        <taxon>Bacteria</taxon>
        <taxon>Pseudomonadati</taxon>
        <taxon>Pseudomonadota</taxon>
        <taxon>Alphaproteobacteria</taxon>
        <taxon>Rhodobacterales</taxon>
        <taxon>Paracoccaceae</taxon>
        <taxon>Albidovulum</taxon>
    </lineage>
</organism>
<dbReference type="InterPro" id="IPR002625">
    <property type="entry name" value="Smr_dom"/>
</dbReference>
<sequence length="196" mass="22013">MTRRPRPISPEERELWQKVARTAHALHPEHPVKAEPAPKPFAPEVLRPRTILPAFRVGEAVAAKQRDDLAPTLEEALARQTVRMDSAAYRSMTRGRLKPEGRIDLHGMTLAEARPELVRFILNAHAEGRRLVLVITGKGKRKDEPGPIPARIGALRHEVPHWLSQPPLRPLVLQVATAHLKHGGAGAYYVYLRRAR</sequence>
<feature type="domain" description="Smr" evidence="1">
    <location>
        <begin position="103"/>
        <end position="193"/>
    </location>
</feature>
<dbReference type="Pfam" id="PF01713">
    <property type="entry name" value="Smr"/>
    <property type="match status" value="1"/>
</dbReference>
<name>A0ABT2NQR2_9RHOB</name>
<gene>
    <name evidence="2" type="ORF">N5I32_17260</name>
</gene>
<dbReference type="RefSeq" id="WP_261497149.1">
    <property type="nucleotide sequence ID" value="NZ_JAOCQF010000003.1"/>
</dbReference>
<dbReference type="SUPFAM" id="SSF160443">
    <property type="entry name" value="SMR domain-like"/>
    <property type="match status" value="1"/>
</dbReference>
<dbReference type="EMBL" id="JAOCQF010000003">
    <property type="protein sequence ID" value="MCT8331270.1"/>
    <property type="molecule type" value="Genomic_DNA"/>
</dbReference>
<dbReference type="SMART" id="SM00463">
    <property type="entry name" value="SMR"/>
    <property type="match status" value="1"/>
</dbReference>
<accession>A0ABT2NQR2</accession>
<evidence type="ECO:0000313" key="3">
    <source>
        <dbReference type="Proteomes" id="UP001205601"/>
    </source>
</evidence>
<dbReference type="Proteomes" id="UP001205601">
    <property type="component" value="Unassembled WGS sequence"/>
</dbReference>
<comment type="caution">
    <text evidence="2">The sequence shown here is derived from an EMBL/GenBank/DDBJ whole genome shotgun (WGS) entry which is preliminary data.</text>
</comment>
<keyword evidence="3" id="KW-1185">Reference proteome</keyword>